<proteinExistence type="predicted"/>
<dbReference type="RefSeq" id="WP_077751935.1">
    <property type="nucleotide sequence ID" value="NZ_CP014782.1"/>
</dbReference>
<dbReference type="KEGG" id="spsw:Sps_01483"/>
<name>A0A1S6HMB5_9GAMM</name>
<evidence type="ECO:0000313" key="2">
    <source>
        <dbReference type="Proteomes" id="UP000189545"/>
    </source>
</evidence>
<organism evidence="1 2">
    <name type="scientific">Shewanella psychrophila</name>
    <dbReference type="NCBI Taxonomy" id="225848"/>
    <lineage>
        <taxon>Bacteria</taxon>
        <taxon>Pseudomonadati</taxon>
        <taxon>Pseudomonadota</taxon>
        <taxon>Gammaproteobacteria</taxon>
        <taxon>Alteromonadales</taxon>
        <taxon>Shewanellaceae</taxon>
        <taxon>Shewanella</taxon>
    </lineage>
</organism>
<gene>
    <name evidence="1" type="ORF">Sps_01483</name>
</gene>
<evidence type="ECO:0000313" key="1">
    <source>
        <dbReference type="EMBL" id="AQS36649.1"/>
    </source>
</evidence>
<dbReference type="Proteomes" id="UP000189545">
    <property type="component" value="Chromosome"/>
</dbReference>
<reference evidence="1 2" key="1">
    <citation type="submission" date="2016-03" db="EMBL/GenBank/DDBJ databases">
        <title>Complete genome sequence of Shewanella psychrophila WP2, a deep sea bacterium isolated from west Pacific sediment.</title>
        <authorList>
            <person name="Xu G."/>
            <person name="Jian H."/>
        </authorList>
    </citation>
    <scope>NUCLEOTIDE SEQUENCE [LARGE SCALE GENOMIC DNA]</scope>
    <source>
        <strain evidence="1 2">WP2</strain>
    </source>
</reference>
<dbReference type="AlphaFoldDB" id="A0A1S6HMB5"/>
<accession>A0A1S6HMB5</accession>
<dbReference type="EMBL" id="CP014782">
    <property type="protein sequence ID" value="AQS36649.1"/>
    <property type="molecule type" value="Genomic_DNA"/>
</dbReference>
<sequence length="378" mass="39950">MTKPITSKIKSAANPSSDLAGSLKTAFAAGQVPTEMNFNELINMADKGYLAMGEQGNGPGIGLDLEATSGALQLKRDDNVLNALEVEAGGVGLNVEKLAGAGLKHVEANSQTQVAAHIQLERLEDSRNALEVEAGGVAVNVQTLAGTGLAAVEGTDASHGGANIKINNWEDTRNALEVNDYGVAVNVEKLAGTGLAAVEGTDAASIKINRWEDTRNALDVNTGGVGLNVEKLAGTGLKHVAASGSVPARIGINEEWVNSRVLESFRESNIRTGIAYVYHSNNLPKPLYTVRAYRLPHSNFSRWVVIVEGLKGYALANDWTALSAVDVYGIGFGVHGGSWVYKQNYGELQFNDPEGNLGRGPVKIGVRTKNGVWYADLS</sequence>
<keyword evidence="2" id="KW-1185">Reference proteome</keyword>
<protein>
    <submittedName>
        <fullName evidence="1">Uncharacterized protein</fullName>
    </submittedName>
</protein>